<evidence type="ECO:0000313" key="9">
    <source>
        <dbReference type="Proteomes" id="UP000563060"/>
    </source>
</evidence>
<evidence type="ECO:0000256" key="1">
    <source>
        <dbReference type="ARBA" id="ARBA00004123"/>
    </source>
</evidence>
<feature type="compositionally biased region" description="Gly residues" evidence="6">
    <location>
        <begin position="102"/>
        <end position="116"/>
    </location>
</feature>
<dbReference type="InterPro" id="IPR051506">
    <property type="entry name" value="ATOS_Transcription_Regulators"/>
</dbReference>
<evidence type="ECO:0000256" key="3">
    <source>
        <dbReference type="ARBA" id="ARBA00023242"/>
    </source>
</evidence>
<feature type="compositionally biased region" description="Low complexity" evidence="6">
    <location>
        <begin position="66"/>
        <end position="78"/>
    </location>
</feature>
<comment type="caution">
    <text evidence="8">The sequence shown here is derived from an EMBL/GenBank/DDBJ whole genome shotgun (WGS) entry which is preliminary data.</text>
</comment>
<dbReference type="EMBL" id="VZZT01004698">
    <property type="protein sequence ID" value="NXW11056.1"/>
    <property type="molecule type" value="Genomic_DNA"/>
</dbReference>
<feature type="region of interest" description="Disordered" evidence="6">
    <location>
        <begin position="225"/>
        <end position="277"/>
    </location>
</feature>
<evidence type="ECO:0000256" key="6">
    <source>
        <dbReference type="SAM" id="MobiDB-lite"/>
    </source>
</evidence>
<dbReference type="AlphaFoldDB" id="A0A7L3ZCP7"/>
<dbReference type="InterPro" id="IPR025261">
    <property type="entry name" value="Atos-like_cons_dom"/>
</dbReference>
<evidence type="ECO:0000313" key="8">
    <source>
        <dbReference type="EMBL" id="NXW11056.1"/>
    </source>
</evidence>
<feature type="region of interest" description="Disordered" evidence="6">
    <location>
        <begin position="66"/>
        <end position="123"/>
    </location>
</feature>
<protein>
    <recommendedName>
        <fullName evidence="5">Atos homolog protein B</fullName>
    </recommendedName>
</protein>
<comment type="subcellular location">
    <subcellularLocation>
        <location evidence="1">Nucleus</location>
    </subcellularLocation>
</comment>
<accession>A0A7L3ZCP7</accession>
<dbReference type="GO" id="GO:0005634">
    <property type="term" value="C:nucleus"/>
    <property type="evidence" value="ECO:0007669"/>
    <property type="project" value="UniProtKB-SubCell"/>
</dbReference>
<dbReference type="PANTHER" id="PTHR13199">
    <property type="entry name" value="GH03947P"/>
    <property type="match status" value="1"/>
</dbReference>
<evidence type="ECO:0000256" key="4">
    <source>
        <dbReference type="ARBA" id="ARBA00034497"/>
    </source>
</evidence>
<dbReference type="Proteomes" id="UP000563060">
    <property type="component" value="Unassembled WGS sequence"/>
</dbReference>
<gene>
    <name evidence="8" type="primary">Fam214b_1</name>
    <name evidence="8" type="ORF">FREGRA_R08441</name>
</gene>
<feature type="domain" description="Atos-like conserved" evidence="7">
    <location>
        <begin position="419"/>
        <end position="477"/>
    </location>
</feature>
<comment type="similarity">
    <text evidence="4">Belongs to the ATOS family.</text>
</comment>
<evidence type="ECO:0000259" key="7">
    <source>
        <dbReference type="SMART" id="SM01177"/>
    </source>
</evidence>
<name>A0A7L3ZCP7_FREGA</name>
<dbReference type="SMART" id="SM01177">
    <property type="entry name" value="DUF4210"/>
    <property type="match status" value="1"/>
</dbReference>
<dbReference type="PANTHER" id="PTHR13199:SF12">
    <property type="entry name" value="ATOS HOMOLOG PROTEIN B"/>
    <property type="match status" value="1"/>
</dbReference>
<proteinExistence type="inferred from homology"/>
<feature type="non-terminal residue" evidence="8">
    <location>
        <position position="1"/>
    </location>
</feature>
<feature type="non-terminal residue" evidence="8">
    <location>
        <position position="619"/>
    </location>
</feature>
<reference evidence="8 9" key="1">
    <citation type="submission" date="2019-09" db="EMBL/GenBank/DDBJ databases">
        <title>Bird 10,000 Genomes (B10K) Project - Family phase.</title>
        <authorList>
            <person name="Zhang G."/>
        </authorList>
    </citation>
    <scope>NUCLEOTIDE SEQUENCE [LARGE SCALE GENOMIC DNA]</scope>
    <source>
        <strain evidence="8">B10K-DU-006-09</strain>
        <tissue evidence="8">Muscle</tissue>
    </source>
</reference>
<keyword evidence="3" id="KW-0539">Nucleus</keyword>
<organism evidence="8 9">
    <name type="scientific">Fregetta grallaria</name>
    <name type="common">White-bellied storm-petrel</name>
    <name type="synonym">Procellaria grallaria</name>
    <dbReference type="NCBI Taxonomy" id="79628"/>
    <lineage>
        <taxon>Eukaryota</taxon>
        <taxon>Metazoa</taxon>
        <taxon>Chordata</taxon>
        <taxon>Craniata</taxon>
        <taxon>Vertebrata</taxon>
        <taxon>Euteleostomi</taxon>
        <taxon>Archelosauria</taxon>
        <taxon>Archosauria</taxon>
        <taxon>Dinosauria</taxon>
        <taxon>Saurischia</taxon>
        <taxon>Theropoda</taxon>
        <taxon>Coelurosauria</taxon>
        <taxon>Aves</taxon>
        <taxon>Neognathae</taxon>
        <taxon>Neoaves</taxon>
        <taxon>Aequornithes</taxon>
        <taxon>Procellariiformes</taxon>
        <taxon>Hydrobatidae</taxon>
        <taxon>Fregetta</taxon>
    </lineage>
</organism>
<feature type="compositionally biased region" description="Basic and acidic residues" evidence="6">
    <location>
        <begin position="89"/>
        <end position="99"/>
    </location>
</feature>
<dbReference type="Pfam" id="PF13915">
    <property type="entry name" value="DUF4210"/>
    <property type="match status" value="1"/>
</dbReference>
<keyword evidence="2" id="KW-0597">Phosphoprotein</keyword>
<dbReference type="InterPro" id="IPR033473">
    <property type="entry name" value="Atos-like_C"/>
</dbReference>
<keyword evidence="9" id="KW-1185">Reference proteome</keyword>
<evidence type="ECO:0000256" key="2">
    <source>
        <dbReference type="ARBA" id="ARBA00022553"/>
    </source>
</evidence>
<sequence>MWHIHVETSLPLEHGMDLSLSRPSGEAPLEPSLQRCTHHGILMGYNETEIKRQKVYQVSIFSHLSSSSESTEQQAGSQPAVKSGYPEQRTLEGGRDPKRTHWGGGGVDGKCNGGPGQATLDDDDTFEDGLLVEEPSLCGSAQHFSHSRLWVVEHRCEGSPSHSPKASREDKSQDVSSWHIACSTLHTRDSCPVLPGNQPTDYGDNREQASGRNLLYLDLHNIAQTPQLDSGGKREKPGSSLAHSSRTSGKEEWPVVANGCKEPPAPQTALSPEPSNLSSLEKMPCGSSWFGGSSCLAKRKLLPTGEVVADSYSEDESLSPPARKKRALPCHSVSTACRSTDAKGAPFWNHLLPTAKSPVAALKWFSISCPLQSSADCTAVGRKLKSRLRLKSRHLWSSLRKGTRSSTVPWATTTISHALLGNFEESILKGRFAPSGRIEGFTAEIGASGSYCPQHATLPVDVTYFDISEHSAPSPFLGVIDLEALGKKGYSVPKAGTIQVTLFNPNKTVVKMFLVTYNFQDMPANHMTFLRHRIFLVPVGEEERATVDPRNPPGTGPPRRVLCYLMHLRFHSSKSGKIYLHDDIQLLFSRKSIEVDSGIPYELKSFTEMPRNPCYSPRA</sequence>
<evidence type="ECO:0000256" key="5">
    <source>
        <dbReference type="ARBA" id="ARBA00040291"/>
    </source>
</evidence>
<dbReference type="Pfam" id="PF13889">
    <property type="entry name" value="Chromosome_seg"/>
    <property type="match status" value="1"/>
</dbReference>